<dbReference type="InterPro" id="IPR036425">
    <property type="entry name" value="MoaB/Mog-like_dom_sf"/>
</dbReference>
<dbReference type="CDD" id="cd00885">
    <property type="entry name" value="cinA"/>
    <property type="match status" value="1"/>
</dbReference>
<dbReference type="Proteomes" id="UP001228113">
    <property type="component" value="Chromosome"/>
</dbReference>
<evidence type="ECO:0000256" key="1">
    <source>
        <dbReference type="HAMAP-Rule" id="MF_00226"/>
    </source>
</evidence>
<proteinExistence type="inferred from homology"/>
<dbReference type="SMART" id="SM00852">
    <property type="entry name" value="MoCF_biosynth"/>
    <property type="match status" value="1"/>
</dbReference>
<dbReference type="PANTHER" id="PTHR13939">
    <property type="entry name" value="NICOTINAMIDE-NUCLEOTIDE AMIDOHYDROLASE PNCC"/>
    <property type="match status" value="1"/>
</dbReference>
<dbReference type="PIRSF" id="PIRSF006728">
    <property type="entry name" value="CinA"/>
    <property type="match status" value="1"/>
</dbReference>
<dbReference type="AlphaFoldDB" id="A0AA48KD41"/>
<dbReference type="InterPro" id="IPR036653">
    <property type="entry name" value="CinA-like_C"/>
</dbReference>
<evidence type="ECO:0000313" key="3">
    <source>
        <dbReference type="EMBL" id="BDU76685.1"/>
    </source>
</evidence>
<dbReference type="SUPFAM" id="SSF53218">
    <property type="entry name" value="Molybdenum cofactor biosynthesis proteins"/>
    <property type="match status" value="1"/>
</dbReference>
<dbReference type="SUPFAM" id="SSF142433">
    <property type="entry name" value="CinA-like"/>
    <property type="match status" value="1"/>
</dbReference>
<dbReference type="Gene3D" id="3.40.980.10">
    <property type="entry name" value="MoaB/Mog-like domain"/>
    <property type="match status" value="1"/>
</dbReference>
<evidence type="ECO:0000313" key="4">
    <source>
        <dbReference type="Proteomes" id="UP001228113"/>
    </source>
</evidence>
<dbReference type="Gene3D" id="3.90.950.20">
    <property type="entry name" value="CinA-like"/>
    <property type="match status" value="1"/>
</dbReference>
<dbReference type="InterPro" id="IPR050101">
    <property type="entry name" value="CinA"/>
</dbReference>
<dbReference type="PANTHER" id="PTHR13939:SF0">
    <property type="entry name" value="NMN AMIDOHYDROLASE-LIKE PROTEIN YFAY"/>
    <property type="match status" value="1"/>
</dbReference>
<dbReference type="KEGG" id="msea:METESE_16430"/>
<sequence>MLRIETLAIGSELLETPRLDTNSVWLAQRLAEMGLGLHRKTAVGDDREDLRALFLEALERSDVILCTGGLGPTFDDFTKEVWAEILGAPLVEDPASRQAILDFYAARNRVPPAANFKQALIPLGAVPLHNPAGTAPGVYWEDPPGHPGRRIILFPGVPREMKIMWENHVAARLAPWASQPRRTLRMVFGSVPESALEERTRPARERHGDLAWTILAGLHHVELLASGPDPAALEAALADFRRDLGPDLAFVGPEGGIENAVLDLLLARGETLAVAESMPGGNLAARITAVPGAGTAFLGGATVYTAASKAALAGLDPAFIQAHGTVGEPVTRALAEGIRARLGADWGLAVTGNAGPTEDKDGPAPIGTCFVAVAGAAGTECRRFNLAGGRFELQNRGAAWALDLLRRMLLPNQAEPTSP</sequence>
<dbReference type="Pfam" id="PF00994">
    <property type="entry name" value="MoCF_biosynth"/>
    <property type="match status" value="1"/>
</dbReference>
<comment type="similarity">
    <text evidence="1">Belongs to the CinA family.</text>
</comment>
<name>A0AA48KD41_9BACT</name>
<keyword evidence="4" id="KW-1185">Reference proteome</keyword>
<dbReference type="InterPro" id="IPR008136">
    <property type="entry name" value="CinA_C"/>
</dbReference>
<dbReference type="EMBL" id="AP027081">
    <property type="protein sequence ID" value="BDU76685.1"/>
    <property type="molecule type" value="Genomic_DNA"/>
</dbReference>
<gene>
    <name evidence="3" type="ORF">METESE_16430</name>
</gene>
<dbReference type="NCBIfam" id="TIGR00200">
    <property type="entry name" value="cinA_nterm"/>
    <property type="match status" value="1"/>
</dbReference>
<organism evidence="3 4">
    <name type="scientific">Mesoterricola sediminis</name>
    <dbReference type="NCBI Taxonomy" id="2927980"/>
    <lineage>
        <taxon>Bacteria</taxon>
        <taxon>Pseudomonadati</taxon>
        <taxon>Acidobacteriota</taxon>
        <taxon>Holophagae</taxon>
        <taxon>Holophagales</taxon>
        <taxon>Holophagaceae</taxon>
        <taxon>Mesoterricola</taxon>
    </lineage>
</organism>
<dbReference type="InterPro" id="IPR001453">
    <property type="entry name" value="MoaB/Mog_dom"/>
</dbReference>
<feature type="domain" description="MoaB/Mog" evidence="2">
    <location>
        <begin position="5"/>
        <end position="176"/>
    </location>
</feature>
<dbReference type="RefSeq" id="WP_316411491.1">
    <property type="nucleotide sequence ID" value="NZ_AP027081.1"/>
</dbReference>
<dbReference type="InterPro" id="IPR008135">
    <property type="entry name" value="Competence-induced_CinA"/>
</dbReference>
<dbReference type="NCBIfam" id="TIGR00199">
    <property type="entry name" value="PncC_domain"/>
    <property type="match status" value="1"/>
</dbReference>
<reference evidence="3" key="1">
    <citation type="journal article" date="2023" name="Int. J. Syst. Evol. Microbiol.">
        <title>Mesoterricola silvestris gen. nov., sp. nov., Mesoterricola sediminis sp. nov., Geothrix oryzae sp. nov., Geothrix edaphica sp. nov., Geothrix rubra sp. nov., and Geothrix limicola sp. nov., six novel members of Acidobacteriota isolated from soils.</title>
        <authorList>
            <person name="Itoh H."/>
            <person name="Sugisawa Y."/>
            <person name="Mise K."/>
            <person name="Xu Z."/>
            <person name="Kuniyasu M."/>
            <person name="Ushijima N."/>
            <person name="Kawano K."/>
            <person name="Kobayashi E."/>
            <person name="Shiratori Y."/>
            <person name="Masuda Y."/>
            <person name="Senoo K."/>
        </authorList>
    </citation>
    <scope>NUCLEOTIDE SEQUENCE</scope>
    <source>
        <strain evidence="3">W786</strain>
    </source>
</reference>
<protein>
    <recommendedName>
        <fullName evidence="1">CinA-like protein</fullName>
    </recommendedName>
</protein>
<dbReference type="Pfam" id="PF02464">
    <property type="entry name" value="CinA"/>
    <property type="match status" value="1"/>
</dbReference>
<evidence type="ECO:0000259" key="2">
    <source>
        <dbReference type="SMART" id="SM00852"/>
    </source>
</evidence>
<accession>A0AA48KD41</accession>
<dbReference type="HAMAP" id="MF_00226_B">
    <property type="entry name" value="CinA_B"/>
    <property type="match status" value="1"/>
</dbReference>